<name>A0A382DHI8_9ZZZZ</name>
<evidence type="ECO:0000256" key="5">
    <source>
        <dbReference type="ARBA" id="ARBA00022741"/>
    </source>
</evidence>
<evidence type="ECO:0000256" key="4">
    <source>
        <dbReference type="ARBA" id="ARBA00022679"/>
    </source>
</evidence>
<dbReference type="GO" id="GO:0005524">
    <property type="term" value="F:ATP binding"/>
    <property type="evidence" value="ECO:0007669"/>
    <property type="project" value="UniProtKB-KW"/>
</dbReference>
<dbReference type="EC" id="2.7.11.1" evidence="2"/>
<evidence type="ECO:0000256" key="2">
    <source>
        <dbReference type="ARBA" id="ARBA00012513"/>
    </source>
</evidence>
<dbReference type="Gene3D" id="3.30.200.20">
    <property type="entry name" value="Phosphorylase Kinase, domain 1"/>
    <property type="match status" value="1"/>
</dbReference>
<protein>
    <recommendedName>
        <fullName evidence="2">non-specific serine/threonine protein kinase</fullName>
        <ecNumber evidence="2">2.7.11.1</ecNumber>
    </recommendedName>
</protein>
<dbReference type="PANTHER" id="PTHR12209">
    <property type="entry name" value="NON-SPECIFIC SERINE/THREONINE PROTEIN KINASE"/>
    <property type="match status" value="1"/>
</dbReference>
<comment type="similarity">
    <text evidence="1">Belongs to the protein kinase superfamily. BUD32 family.</text>
</comment>
<dbReference type="PROSITE" id="PS50011">
    <property type="entry name" value="PROTEIN_KINASE_DOM"/>
    <property type="match status" value="1"/>
</dbReference>
<dbReference type="EMBL" id="UINC01039455">
    <property type="protein sequence ID" value="SVB37960.1"/>
    <property type="molecule type" value="Genomic_DNA"/>
</dbReference>
<gene>
    <name evidence="11" type="ORF">METZ01_LOCUS190814</name>
</gene>
<evidence type="ECO:0000256" key="7">
    <source>
        <dbReference type="ARBA" id="ARBA00022840"/>
    </source>
</evidence>
<reference evidence="11" key="1">
    <citation type="submission" date="2018-05" db="EMBL/GenBank/DDBJ databases">
        <authorList>
            <person name="Lanie J.A."/>
            <person name="Ng W.-L."/>
            <person name="Kazmierczak K.M."/>
            <person name="Andrzejewski T.M."/>
            <person name="Davidsen T.M."/>
            <person name="Wayne K.J."/>
            <person name="Tettelin H."/>
            <person name="Glass J.I."/>
            <person name="Rusch D."/>
            <person name="Podicherti R."/>
            <person name="Tsui H.-C.T."/>
            <person name="Winkler M.E."/>
        </authorList>
    </citation>
    <scope>NUCLEOTIDE SEQUENCE</scope>
</reference>
<evidence type="ECO:0000256" key="8">
    <source>
        <dbReference type="ARBA" id="ARBA00047899"/>
    </source>
</evidence>
<keyword evidence="5" id="KW-0547">Nucleotide-binding</keyword>
<dbReference type="GO" id="GO:0005829">
    <property type="term" value="C:cytosol"/>
    <property type="evidence" value="ECO:0007669"/>
    <property type="project" value="TreeGrafter"/>
</dbReference>
<dbReference type="AlphaFoldDB" id="A0A382DHI8"/>
<evidence type="ECO:0000256" key="1">
    <source>
        <dbReference type="ARBA" id="ARBA00010630"/>
    </source>
</evidence>
<evidence type="ECO:0000256" key="9">
    <source>
        <dbReference type="ARBA" id="ARBA00048679"/>
    </source>
</evidence>
<feature type="non-terminal residue" evidence="11">
    <location>
        <position position="1"/>
    </location>
</feature>
<organism evidence="11">
    <name type="scientific">marine metagenome</name>
    <dbReference type="NCBI Taxonomy" id="408172"/>
    <lineage>
        <taxon>unclassified sequences</taxon>
        <taxon>metagenomes</taxon>
        <taxon>ecological metagenomes</taxon>
    </lineage>
</organism>
<dbReference type="GO" id="GO:0004674">
    <property type="term" value="F:protein serine/threonine kinase activity"/>
    <property type="evidence" value="ECO:0007669"/>
    <property type="project" value="UniProtKB-KW"/>
</dbReference>
<keyword evidence="6" id="KW-0418">Kinase</keyword>
<sequence>VTERLRSESRIIERLLSFGVTVPALYEVNIDNSEIIMEFIDGITLEKGLRTDLHESYLVSTADLLSKIHSFGIVHGDPTTSNFMIGDNLYAIDFGLSTFSDDD</sequence>
<comment type="catalytic activity">
    <reaction evidence="9">
        <text>L-seryl-[protein] + ATP = O-phospho-L-seryl-[protein] + ADP + H(+)</text>
        <dbReference type="Rhea" id="RHEA:17989"/>
        <dbReference type="Rhea" id="RHEA-COMP:9863"/>
        <dbReference type="Rhea" id="RHEA-COMP:11604"/>
        <dbReference type="ChEBI" id="CHEBI:15378"/>
        <dbReference type="ChEBI" id="CHEBI:29999"/>
        <dbReference type="ChEBI" id="CHEBI:30616"/>
        <dbReference type="ChEBI" id="CHEBI:83421"/>
        <dbReference type="ChEBI" id="CHEBI:456216"/>
        <dbReference type="EC" id="2.7.11.1"/>
    </reaction>
</comment>
<accession>A0A382DHI8</accession>
<dbReference type="InterPro" id="IPR000719">
    <property type="entry name" value="Prot_kinase_dom"/>
</dbReference>
<evidence type="ECO:0000259" key="10">
    <source>
        <dbReference type="PROSITE" id="PS50011"/>
    </source>
</evidence>
<dbReference type="InterPro" id="IPR011009">
    <property type="entry name" value="Kinase-like_dom_sf"/>
</dbReference>
<feature type="domain" description="Protein kinase" evidence="10">
    <location>
        <begin position="1"/>
        <end position="103"/>
    </location>
</feature>
<keyword evidence="4" id="KW-0808">Transferase</keyword>
<keyword evidence="3" id="KW-0723">Serine/threonine-protein kinase</keyword>
<dbReference type="Pfam" id="PF01163">
    <property type="entry name" value="RIO1"/>
    <property type="match status" value="1"/>
</dbReference>
<dbReference type="SUPFAM" id="SSF56112">
    <property type="entry name" value="Protein kinase-like (PK-like)"/>
    <property type="match status" value="1"/>
</dbReference>
<dbReference type="PANTHER" id="PTHR12209:SF0">
    <property type="entry name" value="EKC_KEOPS COMPLEX SUBUNIT TP53RK"/>
    <property type="match status" value="1"/>
</dbReference>
<proteinExistence type="inferred from homology"/>
<dbReference type="InterPro" id="IPR018934">
    <property type="entry name" value="RIO_dom"/>
</dbReference>
<evidence type="ECO:0000313" key="11">
    <source>
        <dbReference type="EMBL" id="SVB37960.1"/>
    </source>
</evidence>
<dbReference type="Gene3D" id="1.10.510.10">
    <property type="entry name" value="Transferase(Phosphotransferase) domain 1"/>
    <property type="match status" value="1"/>
</dbReference>
<feature type="non-terminal residue" evidence="11">
    <location>
        <position position="103"/>
    </location>
</feature>
<keyword evidence="7" id="KW-0067">ATP-binding</keyword>
<comment type="catalytic activity">
    <reaction evidence="8">
        <text>L-threonyl-[protein] + ATP = O-phospho-L-threonyl-[protein] + ADP + H(+)</text>
        <dbReference type="Rhea" id="RHEA:46608"/>
        <dbReference type="Rhea" id="RHEA-COMP:11060"/>
        <dbReference type="Rhea" id="RHEA-COMP:11605"/>
        <dbReference type="ChEBI" id="CHEBI:15378"/>
        <dbReference type="ChEBI" id="CHEBI:30013"/>
        <dbReference type="ChEBI" id="CHEBI:30616"/>
        <dbReference type="ChEBI" id="CHEBI:61977"/>
        <dbReference type="ChEBI" id="CHEBI:456216"/>
        <dbReference type="EC" id="2.7.11.1"/>
    </reaction>
</comment>
<evidence type="ECO:0000256" key="3">
    <source>
        <dbReference type="ARBA" id="ARBA00022527"/>
    </source>
</evidence>
<evidence type="ECO:0000256" key="6">
    <source>
        <dbReference type="ARBA" id="ARBA00022777"/>
    </source>
</evidence>